<evidence type="ECO:0000256" key="18">
    <source>
        <dbReference type="SAM" id="Coils"/>
    </source>
</evidence>
<keyword evidence="12" id="KW-1133">Transmembrane helix</keyword>
<protein>
    <recommendedName>
        <fullName evidence="3">quinol--cytochrome-c reductase</fullName>
        <ecNumber evidence="3">7.1.1.8</ecNumber>
    </recommendedName>
</protein>
<organism evidence="22 23">
    <name type="scientific">Rhizoctonia solani</name>
    <dbReference type="NCBI Taxonomy" id="456999"/>
    <lineage>
        <taxon>Eukaryota</taxon>
        <taxon>Fungi</taxon>
        <taxon>Dikarya</taxon>
        <taxon>Basidiomycota</taxon>
        <taxon>Agaricomycotina</taxon>
        <taxon>Agaricomycetes</taxon>
        <taxon>Cantharellales</taxon>
        <taxon>Ceratobasidiaceae</taxon>
        <taxon>Rhizoctonia</taxon>
    </lineage>
</organism>
<dbReference type="Proteomes" id="UP000663843">
    <property type="component" value="Unassembled WGS sequence"/>
</dbReference>
<reference evidence="22" key="1">
    <citation type="submission" date="2021-01" db="EMBL/GenBank/DDBJ databases">
        <authorList>
            <person name="Kaushik A."/>
        </authorList>
    </citation>
    <scope>NUCLEOTIDE SEQUENCE</scope>
    <source>
        <strain evidence="22">AG2-2IIIB</strain>
    </source>
</reference>
<sequence length="1140" mass="126172">MAASWPQSLKDWVAAQLKQMNSLNKTEADAEMKALISEAYTNQTLWTTDWAAVQLKALQPKAAVKRKSHPDIAATQKKLKKATISITTENENRLEKRKRRFEREHEIERQKASGTYSVPSFTHHSQSPTGFDVARDNTPTYTPMAYRSAGATSKRKYANVASEDSGDADPNVIDWDRFTIVGTSRDLFKPYLRLTSAPDPATIRPLEVLQRTLGELKNRWKVNSDYRWTCDQFKSLRQDLTVQRIKNSFTVQVYEIHARMALEASDLVEFNQCQSNLRLLYEAGIPGNANEFLAYRILYLNHTKNRSEMNLLLAQLTPETKATPFVRHALDVQAALLANNYHKFFDLYLNAPNMGGYIMDHMLARERISALIIMTKAYLHLPLSFLASELAFDTAADVDRFLSSHSIAIYAPTPGQTNTSSEKRLDFFYDRQILIDGGSQYYNNQPHYGGGPPGGPGYYPPQGPPPGGQGGYYPNQPPPGGYQQQGGYYPQPPPNTVYVQQQQPQKDSGAGGGTCLAWQAFHAGRLAASRSTGAKARFASTSSFQANVFSSRTTAVAATAASVGSIAWYTHLYGQLPFIGELSANSPAEDGLHPASYPWSHKGWLDSFDHASIRRGYQVYREVCAACHSLDRIAWRNLVGVSHTVDEVKAMAEEVEYEDGPNDAGEMFQRPGKLADYMPAPYPNEEAARAGNAGALPPDLSLIIKARHGGADYVYSLLTGYVDAPAGVEIREGLNYNPYFPGGAIAMARVLYDGLVEYDDGTPATTSQLAKDVVTFLCWAAEPEHDERKKMGLQAVILLSSMLAISVYVKRFKWSLIKTRKINTPELPATSSALIIGLGGIRLLEPRLGQATNLDLPLINMSANITQNLGGFRADASLNSLQSNNPYRQPSPAPESFDEPYPSYAPPSYDQVTSTAPSPIPSPLTDSKRERESRDITYENQYSAGPSTSLAPPQAVQRDQPITPASGSTDLVDQAMSKINPRDPLDPIPICFSRVIPAPSPEITYQTLPQPLVIHARPGKTALDDAFVTTGTPALHKHDIWAEDWVRLLEDIHIVARLTTGQKITASILPITMHVGFAGHFISRAIKQGMKNKKVGGVTQLLQIWNERFFKPRRLEIILCRGDYRVPIGSNDQLQLIFIV</sequence>
<proteinExistence type="inferred from homology"/>
<dbReference type="EMBL" id="CAJMWT010007481">
    <property type="protein sequence ID" value="CAE6525975.1"/>
    <property type="molecule type" value="Genomic_DNA"/>
</dbReference>
<comment type="subcellular location">
    <subcellularLocation>
        <location evidence="1">Mitochondrion inner membrane</location>
    </subcellularLocation>
</comment>
<evidence type="ECO:0000259" key="21">
    <source>
        <dbReference type="PROSITE" id="PS51007"/>
    </source>
</evidence>
<evidence type="ECO:0000256" key="17">
    <source>
        <dbReference type="PIRSR" id="PIRSR602326-1"/>
    </source>
</evidence>
<evidence type="ECO:0000256" key="7">
    <source>
        <dbReference type="ARBA" id="ARBA00022692"/>
    </source>
</evidence>
<feature type="binding site" description="covalent" evidence="17">
    <location>
        <position position="624"/>
    </location>
    <ligand>
        <name>heme c</name>
        <dbReference type="ChEBI" id="CHEBI:61717"/>
    </ligand>
</feature>
<feature type="region of interest" description="Disordered" evidence="19">
    <location>
        <begin position="442"/>
        <end position="511"/>
    </location>
</feature>
<dbReference type="PROSITE" id="PS51007">
    <property type="entry name" value="CYTC"/>
    <property type="match status" value="1"/>
</dbReference>
<evidence type="ECO:0000313" key="23">
    <source>
        <dbReference type="Proteomes" id="UP000663843"/>
    </source>
</evidence>
<evidence type="ECO:0000256" key="5">
    <source>
        <dbReference type="ARBA" id="ARBA00022617"/>
    </source>
</evidence>
<evidence type="ECO:0000256" key="2">
    <source>
        <dbReference type="ARBA" id="ARBA00006488"/>
    </source>
</evidence>
<evidence type="ECO:0000256" key="3">
    <source>
        <dbReference type="ARBA" id="ARBA00012951"/>
    </source>
</evidence>
<dbReference type="GO" id="GO:0046872">
    <property type="term" value="F:metal ion binding"/>
    <property type="evidence" value="ECO:0007669"/>
    <property type="project" value="UniProtKB-KW"/>
</dbReference>
<feature type="binding site" description="covalent" evidence="17">
    <location>
        <position position="747"/>
    </location>
    <ligand>
        <name>heme c</name>
        <dbReference type="ChEBI" id="CHEBI:61717"/>
    </ligand>
</feature>
<dbReference type="Pfam" id="PF03399">
    <property type="entry name" value="SAC3_GANP"/>
    <property type="match status" value="1"/>
</dbReference>
<keyword evidence="5 17" id="KW-0349">Heme</keyword>
<name>A0A8H3HPY0_9AGAM</name>
<feature type="binding site" description="covalent" evidence="17">
    <location>
        <position position="628"/>
    </location>
    <ligand>
        <name>heme c</name>
        <dbReference type="ChEBI" id="CHEBI:61717"/>
    </ligand>
</feature>
<comment type="similarity">
    <text evidence="2">Belongs to the cytochrome c family.</text>
</comment>
<evidence type="ECO:0000313" key="22">
    <source>
        <dbReference type="EMBL" id="CAE6525975.1"/>
    </source>
</evidence>
<feature type="region of interest" description="Disordered" evidence="19">
    <location>
        <begin position="880"/>
        <end position="968"/>
    </location>
</feature>
<feature type="domain" description="Cytochrome c" evidence="21">
    <location>
        <begin position="611"/>
        <end position="813"/>
    </location>
</feature>
<dbReference type="InterPro" id="IPR000717">
    <property type="entry name" value="PCI_dom"/>
</dbReference>
<evidence type="ECO:0000256" key="8">
    <source>
        <dbReference type="ARBA" id="ARBA00022723"/>
    </source>
</evidence>
<evidence type="ECO:0000256" key="14">
    <source>
        <dbReference type="ARBA" id="ARBA00023128"/>
    </source>
</evidence>
<dbReference type="InterPro" id="IPR009056">
    <property type="entry name" value="Cyt_c-like_dom"/>
</dbReference>
<feature type="binding site" description="covalent" evidence="17">
    <location>
        <position position="627"/>
    </location>
    <ligand>
        <name>heme c</name>
        <dbReference type="ChEBI" id="CHEBI:61717"/>
    </ligand>
</feature>
<dbReference type="PANTHER" id="PTHR10266:SF3">
    <property type="entry name" value="CYTOCHROME C1, HEME PROTEIN, MITOCHONDRIAL"/>
    <property type="match status" value="1"/>
</dbReference>
<keyword evidence="13 17" id="KW-0408">Iron</keyword>
<evidence type="ECO:0000256" key="1">
    <source>
        <dbReference type="ARBA" id="ARBA00004273"/>
    </source>
</evidence>
<keyword evidence="10" id="KW-1278">Translocase</keyword>
<evidence type="ECO:0000256" key="12">
    <source>
        <dbReference type="ARBA" id="ARBA00022989"/>
    </source>
</evidence>
<feature type="domain" description="PCI" evidence="20">
    <location>
        <begin position="266"/>
        <end position="441"/>
    </location>
</feature>
<comment type="caution">
    <text evidence="22">The sequence shown here is derived from an EMBL/GenBank/DDBJ whole genome shotgun (WGS) entry which is preliminary data.</text>
</comment>
<evidence type="ECO:0000256" key="6">
    <source>
        <dbReference type="ARBA" id="ARBA00022660"/>
    </source>
</evidence>
<dbReference type="InterPro" id="IPR002326">
    <property type="entry name" value="Cyt_c1"/>
</dbReference>
<dbReference type="Gene3D" id="1.10.760.10">
    <property type="entry name" value="Cytochrome c-like domain"/>
    <property type="match status" value="1"/>
</dbReference>
<dbReference type="PROSITE" id="PS50250">
    <property type="entry name" value="PCI"/>
    <property type="match status" value="1"/>
</dbReference>
<dbReference type="PRINTS" id="PR00603">
    <property type="entry name" value="CYTOCHROMEC1"/>
</dbReference>
<dbReference type="FunFam" id="1.10.760.10:FF:000002">
    <property type="entry name" value="Cytochrome c1, heme protein"/>
    <property type="match status" value="1"/>
</dbReference>
<keyword evidence="6" id="KW-0679">Respiratory chain</keyword>
<evidence type="ECO:0000259" key="20">
    <source>
        <dbReference type="PROSITE" id="PS50250"/>
    </source>
</evidence>
<feature type="compositionally biased region" description="Polar residues" evidence="19">
    <location>
        <begin position="938"/>
        <end position="951"/>
    </location>
</feature>
<keyword evidence="7" id="KW-0812">Transmembrane</keyword>
<evidence type="ECO:0000256" key="9">
    <source>
        <dbReference type="ARBA" id="ARBA00022792"/>
    </source>
</evidence>
<dbReference type="InterPro" id="IPR036909">
    <property type="entry name" value="Cyt_c-like_dom_sf"/>
</dbReference>
<evidence type="ECO:0000256" key="16">
    <source>
        <dbReference type="ARBA" id="ARBA00029351"/>
    </source>
</evidence>
<dbReference type="InterPro" id="IPR028018">
    <property type="entry name" value="DUF4646"/>
</dbReference>
<dbReference type="FunFam" id="1.20.5.100:FF:000003">
    <property type="entry name" value="Cytochrome c1, heme protein, mitochondrial"/>
    <property type="match status" value="1"/>
</dbReference>
<dbReference type="AlphaFoldDB" id="A0A8H3HPY0"/>
<comment type="catalytic activity">
    <reaction evidence="16">
        <text>a quinol + 2 Fe(III)-[cytochrome c](out) = a quinone + 2 Fe(II)-[cytochrome c](out) + 2 H(+)(out)</text>
        <dbReference type="Rhea" id="RHEA:11484"/>
        <dbReference type="Rhea" id="RHEA-COMP:10350"/>
        <dbReference type="Rhea" id="RHEA-COMP:14399"/>
        <dbReference type="ChEBI" id="CHEBI:15378"/>
        <dbReference type="ChEBI" id="CHEBI:24646"/>
        <dbReference type="ChEBI" id="CHEBI:29033"/>
        <dbReference type="ChEBI" id="CHEBI:29034"/>
        <dbReference type="ChEBI" id="CHEBI:132124"/>
        <dbReference type="EC" id="7.1.1.8"/>
    </reaction>
</comment>
<dbReference type="InterPro" id="IPR021157">
    <property type="entry name" value="Cyt_c1_TM_anchor_C"/>
</dbReference>
<gene>
    <name evidence="22" type="ORF">RDB_LOCUS171629</name>
</gene>
<dbReference type="Pfam" id="PF15496">
    <property type="entry name" value="DUF4646"/>
    <property type="match status" value="1"/>
</dbReference>
<keyword evidence="11" id="KW-0249">Electron transport</keyword>
<keyword evidence="9" id="KW-0999">Mitochondrion inner membrane</keyword>
<keyword evidence="4" id="KW-0813">Transport</keyword>
<dbReference type="GO" id="GO:0020037">
    <property type="term" value="F:heme binding"/>
    <property type="evidence" value="ECO:0007669"/>
    <property type="project" value="InterPro"/>
</dbReference>
<keyword evidence="15" id="KW-0472">Membrane</keyword>
<dbReference type="SUPFAM" id="SSF46626">
    <property type="entry name" value="Cytochrome c"/>
    <property type="match status" value="1"/>
</dbReference>
<dbReference type="InterPro" id="IPR005062">
    <property type="entry name" value="SAC3/GANP/THP3_conserved"/>
</dbReference>
<feature type="compositionally biased region" description="Pro residues" evidence="19">
    <location>
        <begin position="453"/>
        <end position="467"/>
    </location>
</feature>
<feature type="compositionally biased region" description="Polar residues" evidence="19">
    <location>
        <begin position="497"/>
        <end position="506"/>
    </location>
</feature>
<dbReference type="PANTHER" id="PTHR10266">
    <property type="entry name" value="CYTOCHROME C1"/>
    <property type="match status" value="1"/>
</dbReference>
<feature type="compositionally biased region" description="Polar residues" evidence="19">
    <location>
        <begin position="117"/>
        <end position="129"/>
    </location>
</feature>
<dbReference type="GO" id="GO:0005743">
    <property type="term" value="C:mitochondrial inner membrane"/>
    <property type="evidence" value="ECO:0007669"/>
    <property type="project" value="UniProtKB-SubCell"/>
</dbReference>
<evidence type="ECO:0000256" key="13">
    <source>
        <dbReference type="ARBA" id="ARBA00023004"/>
    </source>
</evidence>
<keyword evidence="18" id="KW-0175">Coiled coil</keyword>
<evidence type="ECO:0000256" key="15">
    <source>
        <dbReference type="ARBA" id="ARBA00023136"/>
    </source>
</evidence>
<evidence type="ECO:0000256" key="11">
    <source>
        <dbReference type="ARBA" id="ARBA00022982"/>
    </source>
</evidence>
<keyword evidence="8 17" id="KW-0479">Metal-binding</keyword>
<feature type="compositionally biased region" description="Basic and acidic residues" evidence="19">
    <location>
        <begin position="926"/>
        <end position="937"/>
    </location>
</feature>
<dbReference type="Gene3D" id="1.20.5.100">
    <property type="entry name" value="Cytochrome c1, transmembrane anchor, C-terminal"/>
    <property type="match status" value="1"/>
</dbReference>
<feature type="coiled-coil region" evidence="18">
    <location>
        <begin position="84"/>
        <end position="111"/>
    </location>
</feature>
<evidence type="ECO:0000256" key="10">
    <source>
        <dbReference type="ARBA" id="ARBA00022967"/>
    </source>
</evidence>
<accession>A0A8H3HPY0</accession>
<dbReference type="Pfam" id="PF02167">
    <property type="entry name" value="Cytochrom_C1"/>
    <property type="match status" value="1"/>
</dbReference>
<dbReference type="GO" id="GO:0006122">
    <property type="term" value="P:mitochondrial electron transport, ubiquinol to cytochrome c"/>
    <property type="evidence" value="ECO:0007669"/>
    <property type="project" value="TreeGrafter"/>
</dbReference>
<feature type="region of interest" description="Disordered" evidence="19">
    <location>
        <begin position="117"/>
        <end position="136"/>
    </location>
</feature>
<evidence type="ECO:0000256" key="4">
    <source>
        <dbReference type="ARBA" id="ARBA00022448"/>
    </source>
</evidence>
<dbReference type="SUPFAM" id="SSF81496">
    <property type="entry name" value="Cytochrome c1 subunit of cytochrome bc1 complex (Ubiquinol-cytochrome c reductase), transmembrane anchor"/>
    <property type="match status" value="1"/>
</dbReference>
<evidence type="ECO:0000256" key="19">
    <source>
        <dbReference type="SAM" id="MobiDB-lite"/>
    </source>
</evidence>
<keyword evidence="14" id="KW-0496">Mitochondrion</keyword>
<dbReference type="Gene3D" id="1.25.40.990">
    <property type="match status" value="1"/>
</dbReference>
<comment type="cofactor">
    <cofactor evidence="17">
        <name>heme c</name>
        <dbReference type="ChEBI" id="CHEBI:61717"/>
    </cofactor>
    <text evidence="17">Binds 1 heme c group covalently per subunit.</text>
</comment>
<dbReference type="GO" id="GO:0008121">
    <property type="term" value="F:quinol-cytochrome-c reductase activity"/>
    <property type="evidence" value="ECO:0007669"/>
    <property type="project" value="UniProtKB-EC"/>
</dbReference>
<dbReference type="EC" id="7.1.1.8" evidence="3"/>